<evidence type="ECO:0000256" key="3">
    <source>
        <dbReference type="ARBA" id="ARBA00022801"/>
    </source>
</evidence>
<evidence type="ECO:0000256" key="4">
    <source>
        <dbReference type="ARBA" id="ARBA00022833"/>
    </source>
</evidence>
<dbReference type="Pfam" id="PF00753">
    <property type="entry name" value="Lactamase_B"/>
    <property type="match status" value="1"/>
</dbReference>
<dbReference type="SMART" id="SM00849">
    <property type="entry name" value="Lactamase_B"/>
    <property type="match status" value="1"/>
</dbReference>
<comment type="similarity">
    <text evidence="1">Belongs to the metallo-beta-lactamase superfamily.</text>
</comment>
<comment type="caution">
    <text evidence="7">The sequence shown here is derived from an EMBL/GenBank/DDBJ whole genome shotgun (WGS) entry which is preliminary data.</text>
</comment>
<dbReference type="PANTHER" id="PTHR42978:SF6">
    <property type="entry name" value="QUORUM-QUENCHING LACTONASE YTNP-RELATED"/>
    <property type="match status" value="1"/>
</dbReference>
<accession>A0ABQ5QL42</accession>
<gene>
    <name evidence="7" type="ORF">GETHLI_34870</name>
</gene>
<keyword evidence="3" id="KW-0378">Hydrolase</keyword>
<keyword evidence="2" id="KW-0479">Metal-binding</keyword>
<evidence type="ECO:0000256" key="2">
    <source>
        <dbReference type="ARBA" id="ARBA00022723"/>
    </source>
</evidence>
<name>A0ABQ5QL42_9BACT</name>
<dbReference type="InterPro" id="IPR001279">
    <property type="entry name" value="Metallo-B-lactamas"/>
</dbReference>
<evidence type="ECO:0000256" key="5">
    <source>
        <dbReference type="SAM" id="SignalP"/>
    </source>
</evidence>
<dbReference type="RefSeq" id="WP_285577883.1">
    <property type="nucleotide sequence ID" value="NZ_BSDE01000009.1"/>
</dbReference>
<feature type="signal peptide" evidence="5">
    <location>
        <begin position="1"/>
        <end position="21"/>
    </location>
</feature>
<protein>
    <submittedName>
        <fullName evidence="7">MBL fold metallo-hydrolase</fullName>
    </submittedName>
</protein>
<organism evidence="7 8">
    <name type="scientific">Geothrix limicola</name>
    <dbReference type="NCBI Taxonomy" id="2927978"/>
    <lineage>
        <taxon>Bacteria</taxon>
        <taxon>Pseudomonadati</taxon>
        <taxon>Acidobacteriota</taxon>
        <taxon>Holophagae</taxon>
        <taxon>Holophagales</taxon>
        <taxon>Holophagaceae</taxon>
        <taxon>Geothrix</taxon>
    </lineage>
</organism>
<evidence type="ECO:0000256" key="1">
    <source>
        <dbReference type="ARBA" id="ARBA00007749"/>
    </source>
</evidence>
<dbReference type="PANTHER" id="PTHR42978">
    <property type="entry name" value="QUORUM-QUENCHING LACTONASE YTNP-RELATED-RELATED"/>
    <property type="match status" value="1"/>
</dbReference>
<dbReference type="Proteomes" id="UP001165069">
    <property type="component" value="Unassembled WGS sequence"/>
</dbReference>
<dbReference type="InterPro" id="IPR051013">
    <property type="entry name" value="MBL_superfamily_lactonases"/>
</dbReference>
<feature type="chain" id="PRO_5045752800" evidence="5">
    <location>
        <begin position="22"/>
        <end position="303"/>
    </location>
</feature>
<dbReference type="EMBL" id="BSDE01000009">
    <property type="protein sequence ID" value="GLH74985.1"/>
    <property type="molecule type" value="Genomic_DNA"/>
</dbReference>
<dbReference type="InterPro" id="IPR036866">
    <property type="entry name" value="RibonucZ/Hydroxyglut_hydro"/>
</dbReference>
<proteinExistence type="inferred from homology"/>
<reference evidence="7 8" key="1">
    <citation type="journal article" date="2023" name="Antonie Van Leeuwenhoek">
        <title>Mesoterricola silvestris gen. nov., sp. nov., Mesoterricola sediminis sp. nov., Geothrix oryzae sp. nov., Geothrix edaphica sp. nov., Geothrix rubra sp. nov., and Geothrix limicola sp. nov., six novel members of Acidobacteriota isolated from soils.</title>
        <authorList>
            <person name="Itoh H."/>
            <person name="Sugisawa Y."/>
            <person name="Mise K."/>
            <person name="Xu Z."/>
            <person name="Kuniyasu M."/>
            <person name="Ushijima N."/>
            <person name="Kawano K."/>
            <person name="Kobayashi E."/>
            <person name="Shiratori Y."/>
            <person name="Masuda Y."/>
            <person name="Senoo K."/>
        </authorList>
    </citation>
    <scope>NUCLEOTIDE SEQUENCE [LARGE SCALE GENOMIC DNA]</scope>
    <source>
        <strain evidence="7 8">Red804</strain>
    </source>
</reference>
<feature type="domain" description="Metallo-beta-lactamase" evidence="6">
    <location>
        <begin position="78"/>
        <end position="282"/>
    </location>
</feature>
<keyword evidence="5" id="KW-0732">Signal</keyword>
<keyword evidence="4" id="KW-0862">Zinc</keyword>
<sequence>MLTRSLLISLLMPVVAMTQSAIEPGGVKTAHIEPLRLGQMQVWTLKDGEIPLEASLLKGLAPADARRMLGGKDAAVTPVNAYLVRLGGKTVLVDTGIGKNPEVDAGHLMERLAEAGVAPTDIDLIVITHYHFDHIGGLLKADGSRAFPKAKLLVPRREQAFWLGEPTTLPERLRERIPKLKALFAVYEKEGAFGTFEDGAELLPGLRAIAAHGHTGGHTVYAFSSEGRELWCLGDLMHFGAVQFERPEVGVSFDADGEQAIRIRQELFRKAAQSKAVLAGAHLPRLVRIEAKGSGYSTVPVVP</sequence>
<dbReference type="SUPFAM" id="SSF56281">
    <property type="entry name" value="Metallo-hydrolase/oxidoreductase"/>
    <property type="match status" value="1"/>
</dbReference>
<evidence type="ECO:0000313" key="8">
    <source>
        <dbReference type="Proteomes" id="UP001165069"/>
    </source>
</evidence>
<dbReference type="CDD" id="cd07720">
    <property type="entry name" value="OPHC2-like_MBL-fold"/>
    <property type="match status" value="1"/>
</dbReference>
<evidence type="ECO:0000259" key="6">
    <source>
        <dbReference type="SMART" id="SM00849"/>
    </source>
</evidence>
<dbReference type="Gene3D" id="3.60.15.10">
    <property type="entry name" value="Ribonuclease Z/Hydroxyacylglutathione hydrolase-like"/>
    <property type="match status" value="1"/>
</dbReference>
<keyword evidence="8" id="KW-1185">Reference proteome</keyword>
<evidence type="ECO:0000313" key="7">
    <source>
        <dbReference type="EMBL" id="GLH74985.1"/>
    </source>
</evidence>